<dbReference type="OrthoDB" id="3508181at2759"/>
<sequence length="253" mass="29177">MGNPNCRSQLELFLTPKDMEVKKLAKQKLWAYKEALWELQKAFWEYQKVLWEEEKASWEKQEVSWETQALEMKAAREKYLTDKTATKENTKKAAATMEFENIQKHNNLTLKQKGDSIQLVIDLNFIADPPTDMMAMIKILSAYSLAITNVQIDLLAPIKHASLAIYKQRVQSMNQLMEQLSSFPITVLNISVDIDDHDCFGQLKLAAAANGLVFQDWTMEYRVCGGETFFPIKRNSTYSKRLRGVYQAEFGVM</sequence>
<reference evidence="1" key="1">
    <citation type="submission" date="2020-10" db="EMBL/GenBank/DDBJ databases">
        <title>Genome Sequence of Monilinia vaccinii-corymbosi Sheds Light on Mummy Berry Disease Infection of Blueberry and Mating Type.</title>
        <authorList>
            <person name="Yow A.G."/>
            <person name="Zhang Y."/>
            <person name="Bansal K."/>
            <person name="Eacker S.M."/>
            <person name="Sullivan S."/>
            <person name="Liachko I."/>
            <person name="Cubeta M.A."/>
            <person name="Rollins J.A."/>
            <person name="Ashrafi H."/>
        </authorList>
    </citation>
    <scope>NUCLEOTIDE SEQUENCE</scope>
    <source>
        <strain evidence="1">RL-1</strain>
    </source>
</reference>
<dbReference type="AlphaFoldDB" id="A0A8A3PR20"/>
<evidence type="ECO:0000313" key="1">
    <source>
        <dbReference type="EMBL" id="QSZ37453.1"/>
    </source>
</evidence>
<accession>A0A8A3PR20</accession>
<dbReference type="Proteomes" id="UP000672032">
    <property type="component" value="Chromosome 9"/>
</dbReference>
<dbReference type="EMBL" id="CP063413">
    <property type="protein sequence ID" value="QSZ37453.1"/>
    <property type="molecule type" value="Genomic_DNA"/>
</dbReference>
<organism evidence="1 2">
    <name type="scientific">Monilinia vaccinii-corymbosi</name>
    <dbReference type="NCBI Taxonomy" id="61207"/>
    <lineage>
        <taxon>Eukaryota</taxon>
        <taxon>Fungi</taxon>
        <taxon>Dikarya</taxon>
        <taxon>Ascomycota</taxon>
        <taxon>Pezizomycotina</taxon>
        <taxon>Leotiomycetes</taxon>
        <taxon>Helotiales</taxon>
        <taxon>Sclerotiniaceae</taxon>
        <taxon>Monilinia</taxon>
    </lineage>
</organism>
<evidence type="ECO:0000313" key="2">
    <source>
        <dbReference type="Proteomes" id="UP000672032"/>
    </source>
</evidence>
<gene>
    <name evidence="1" type="ORF">DSL72_008549</name>
</gene>
<name>A0A8A3PR20_9HELO</name>
<protein>
    <submittedName>
        <fullName evidence="1">Uncharacterized protein</fullName>
    </submittedName>
</protein>
<proteinExistence type="predicted"/>
<keyword evidence="2" id="KW-1185">Reference proteome</keyword>